<organism evidence="1 2">
    <name type="scientific">Algimonas arctica</name>
    <dbReference type="NCBI Taxonomy" id="1479486"/>
    <lineage>
        <taxon>Bacteria</taxon>
        <taxon>Pseudomonadati</taxon>
        <taxon>Pseudomonadota</taxon>
        <taxon>Alphaproteobacteria</taxon>
        <taxon>Maricaulales</taxon>
        <taxon>Robiginitomaculaceae</taxon>
        <taxon>Algimonas</taxon>
    </lineage>
</organism>
<dbReference type="EMBL" id="BMZH01000001">
    <property type="protein sequence ID" value="GHA81332.1"/>
    <property type="molecule type" value="Genomic_DNA"/>
</dbReference>
<keyword evidence="2" id="KW-1185">Reference proteome</keyword>
<name>A0A8J3G0K9_9PROT</name>
<gene>
    <name evidence="1" type="ORF">GCM10009069_00380</name>
</gene>
<sequence>MTDKNTQNAAKYTGPLADYVLSHGVARSSLRPMAKAAGTSDRMLVYHYGSKAGVMEAALNELARRDKETMDAMLPAAPLPANQLMPMIGSVMKTGVFNPSIAVLLELTAQAIRGDAMAQKIANTLATDFHDWLAARLTEPDRAIELLAAVEGWGVLTGCGLDVSFPSG</sequence>
<reference evidence="1" key="2">
    <citation type="submission" date="2020-09" db="EMBL/GenBank/DDBJ databases">
        <authorList>
            <person name="Sun Q."/>
            <person name="Kim S."/>
        </authorList>
    </citation>
    <scope>NUCLEOTIDE SEQUENCE</scope>
    <source>
        <strain evidence="1">KCTC 32513</strain>
    </source>
</reference>
<proteinExistence type="predicted"/>
<evidence type="ECO:0000313" key="1">
    <source>
        <dbReference type="EMBL" id="GHA81332.1"/>
    </source>
</evidence>
<protein>
    <submittedName>
        <fullName evidence="1">TetR family transcriptional regulator</fullName>
    </submittedName>
</protein>
<evidence type="ECO:0000313" key="2">
    <source>
        <dbReference type="Proteomes" id="UP000634004"/>
    </source>
</evidence>
<dbReference type="Gene3D" id="1.10.357.10">
    <property type="entry name" value="Tetracycline Repressor, domain 2"/>
    <property type="match status" value="1"/>
</dbReference>
<dbReference type="AlphaFoldDB" id="A0A8J3G0K9"/>
<comment type="caution">
    <text evidence="1">The sequence shown here is derived from an EMBL/GenBank/DDBJ whole genome shotgun (WGS) entry which is preliminary data.</text>
</comment>
<dbReference type="InterPro" id="IPR009057">
    <property type="entry name" value="Homeodomain-like_sf"/>
</dbReference>
<dbReference type="Proteomes" id="UP000634004">
    <property type="component" value="Unassembled WGS sequence"/>
</dbReference>
<reference evidence="1" key="1">
    <citation type="journal article" date="2014" name="Int. J. Syst. Evol. Microbiol.">
        <title>Complete genome sequence of Corynebacterium casei LMG S-19264T (=DSM 44701T), isolated from a smear-ripened cheese.</title>
        <authorList>
            <consortium name="US DOE Joint Genome Institute (JGI-PGF)"/>
            <person name="Walter F."/>
            <person name="Albersmeier A."/>
            <person name="Kalinowski J."/>
            <person name="Ruckert C."/>
        </authorList>
    </citation>
    <scope>NUCLEOTIDE SEQUENCE</scope>
    <source>
        <strain evidence="1">KCTC 32513</strain>
    </source>
</reference>
<dbReference type="SUPFAM" id="SSF46689">
    <property type="entry name" value="Homeodomain-like"/>
    <property type="match status" value="1"/>
</dbReference>
<accession>A0A8J3G0K9</accession>
<dbReference type="RefSeq" id="WP_189494157.1">
    <property type="nucleotide sequence ID" value="NZ_BMZH01000001.1"/>
</dbReference>